<dbReference type="CDD" id="cd19166">
    <property type="entry name" value="HemeO-bac"/>
    <property type="match status" value="1"/>
</dbReference>
<keyword evidence="2" id="KW-1185">Reference proteome</keyword>
<sequence length="192" mass="20996">MVSTAIKEATKSAHQQLEKTVVMRLKGIRSQADYADVLKHFYAYFSAVEQAIAPFITSGVLPDYASRRNASHIRQDIVDLGENVDTLPAAKAPNIQSVAEAFGALYVLEGSIMGGPYIVQMLKKYGMETGFSFFSGYGESTGQRWAAFTERMNELVVEPADVAALMKTGEETFARFEDVFAGSTKEQASLSV</sequence>
<dbReference type="InterPro" id="IPR016084">
    <property type="entry name" value="Haem_Oase-like_multi-hlx"/>
</dbReference>
<accession>A0ABW5NK15</accession>
<dbReference type="Proteomes" id="UP001597393">
    <property type="component" value="Unassembled WGS sequence"/>
</dbReference>
<organism evidence="1 2">
    <name type="scientific">Sphingobacterium corticis</name>
    <dbReference type="NCBI Taxonomy" id="1812823"/>
    <lineage>
        <taxon>Bacteria</taxon>
        <taxon>Pseudomonadati</taxon>
        <taxon>Bacteroidota</taxon>
        <taxon>Sphingobacteriia</taxon>
        <taxon>Sphingobacteriales</taxon>
        <taxon>Sphingobacteriaceae</taxon>
        <taxon>Sphingobacterium</taxon>
    </lineage>
</organism>
<name>A0ABW5NK15_9SPHI</name>
<comment type="caution">
    <text evidence="1">The sequence shown here is derived from an EMBL/GenBank/DDBJ whole genome shotgun (WGS) entry which is preliminary data.</text>
</comment>
<protein>
    <submittedName>
        <fullName evidence="1">Biliverdin-producing heme oxygenase</fullName>
    </submittedName>
</protein>
<reference evidence="2" key="1">
    <citation type="journal article" date="2019" name="Int. J. Syst. Evol. Microbiol.">
        <title>The Global Catalogue of Microorganisms (GCM) 10K type strain sequencing project: providing services to taxonomists for standard genome sequencing and annotation.</title>
        <authorList>
            <consortium name="The Broad Institute Genomics Platform"/>
            <consortium name="The Broad Institute Genome Sequencing Center for Infectious Disease"/>
            <person name="Wu L."/>
            <person name="Ma J."/>
        </authorList>
    </citation>
    <scope>NUCLEOTIDE SEQUENCE [LARGE SCALE GENOMIC DNA]</scope>
    <source>
        <strain evidence="2">KCTC 42248</strain>
    </source>
</reference>
<gene>
    <name evidence="1" type="ORF">ACFSQ3_09945</name>
</gene>
<dbReference type="Gene3D" id="1.20.910.10">
    <property type="entry name" value="Heme oxygenase-like"/>
    <property type="match status" value="1"/>
</dbReference>
<evidence type="ECO:0000313" key="2">
    <source>
        <dbReference type="Proteomes" id="UP001597393"/>
    </source>
</evidence>
<proteinExistence type="predicted"/>
<dbReference type="EMBL" id="JBHUMA010000006">
    <property type="protein sequence ID" value="MFD2599275.1"/>
    <property type="molecule type" value="Genomic_DNA"/>
</dbReference>
<dbReference type="Pfam" id="PF01126">
    <property type="entry name" value="Heme_oxygenase"/>
    <property type="match status" value="1"/>
</dbReference>
<dbReference type="SUPFAM" id="SSF48613">
    <property type="entry name" value="Heme oxygenase-like"/>
    <property type="match status" value="1"/>
</dbReference>
<dbReference type="InterPro" id="IPR016053">
    <property type="entry name" value="Haem_Oase-like"/>
</dbReference>
<evidence type="ECO:0000313" key="1">
    <source>
        <dbReference type="EMBL" id="MFD2599275.1"/>
    </source>
</evidence>
<dbReference type="RefSeq" id="WP_380869401.1">
    <property type="nucleotide sequence ID" value="NZ_JBHUMA010000006.1"/>
</dbReference>